<dbReference type="AlphaFoldDB" id="A0A853EW89"/>
<proteinExistence type="predicted"/>
<feature type="domain" description="AB hydrolase-1" evidence="1">
    <location>
        <begin position="18"/>
        <end position="240"/>
    </location>
</feature>
<sequence>MTDHASLPHTHPVHPVHVVLVPGFWLGGWAWDDVVPHLQDDGLTPHAVTLPGLDDVATDRSGITHDDHVRAVLDAVAPLEGEVVLVGHSGAGAVVHEVVDRDPSRIRRVVYVDSGPLVDGASLRPGLPEGTVELPLPTWEELAEQGSSVEGIDEAGLAQFRARAVPHPAGVATGTVHLTDPARLDVPVTVICTSLPSEMLRQMATPGPPFHTELGSLQATYVDLPTGHWPMFSKPAELAREIATAARTDIRPALEKA</sequence>
<reference evidence="2 3" key="1">
    <citation type="submission" date="2020-07" db="EMBL/GenBank/DDBJ databases">
        <title>MOT database genomes.</title>
        <authorList>
            <person name="Joseph S."/>
            <person name="Aduse-Opoku J."/>
            <person name="Hashim A."/>
            <person name="Wade W."/>
            <person name="Curtis M."/>
        </authorList>
    </citation>
    <scope>NUCLEOTIDE SEQUENCE [LARGE SCALE GENOMIC DNA]</scope>
    <source>
        <strain evidence="2 3">DSM 100099</strain>
    </source>
</reference>
<organism evidence="2 3">
    <name type="scientific">Sanguibacter inulinus</name>
    <dbReference type="NCBI Taxonomy" id="60922"/>
    <lineage>
        <taxon>Bacteria</taxon>
        <taxon>Bacillati</taxon>
        <taxon>Actinomycetota</taxon>
        <taxon>Actinomycetes</taxon>
        <taxon>Micrococcales</taxon>
        <taxon>Sanguibacteraceae</taxon>
        <taxon>Sanguibacter</taxon>
    </lineage>
</organism>
<dbReference type="EMBL" id="JACBYE010000041">
    <property type="protein sequence ID" value="NYS94721.1"/>
    <property type="molecule type" value="Genomic_DNA"/>
</dbReference>
<keyword evidence="2" id="KW-0378">Hydrolase</keyword>
<gene>
    <name evidence="2" type="ORF">HZZ10_14475</name>
</gene>
<name>A0A853EW89_9MICO</name>
<accession>A0A853EW89</accession>
<dbReference type="InterPro" id="IPR052897">
    <property type="entry name" value="Sec-Metab_Biosynth_Hydrolase"/>
</dbReference>
<dbReference type="Pfam" id="PF12697">
    <property type="entry name" value="Abhydrolase_6"/>
    <property type="match status" value="1"/>
</dbReference>
<protein>
    <submittedName>
        <fullName evidence="2">Alpha/beta hydrolase</fullName>
    </submittedName>
</protein>
<dbReference type="PANTHER" id="PTHR37017">
    <property type="entry name" value="AB HYDROLASE-1 DOMAIN-CONTAINING PROTEIN-RELATED"/>
    <property type="match status" value="1"/>
</dbReference>
<keyword evidence="3" id="KW-1185">Reference proteome</keyword>
<dbReference type="InterPro" id="IPR029058">
    <property type="entry name" value="AB_hydrolase_fold"/>
</dbReference>
<dbReference type="InterPro" id="IPR000073">
    <property type="entry name" value="AB_hydrolase_1"/>
</dbReference>
<evidence type="ECO:0000313" key="3">
    <source>
        <dbReference type="Proteomes" id="UP000561011"/>
    </source>
</evidence>
<dbReference type="GO" id="GO:0016787">
    <property type="term" value="F:hydrolase activity"/>
    <property type="evidence" value="ECO:0007669"/>
    <property type="project" value="UniProtKB-KW"/>
</dbReference>
<evidence type="ECO:0000313" key="2">
    <source>
        <dbReference type="EMBL" id="NYS94721.1"/>
    </source>
</evidence>
<evidence type="ECO:0000259" key="1">
    <source>
        <dbReference type="Pfam" id="PF12697"/>
    </source>
</evidence>
<comment type="caution">
    <text evidence="2">The sequence shown here is derived from an EMBL/GenBank/DDBJ whole genome shotgun (WGS) entry which is preliminary data.</text>
</comment>
<dbReference type="RefSeq" id="WP_179914030.1">
    <property type="nucleotide sequence ID" value="NZ_JACBYE010000041.1"/>
</dbReference>
<dbReference type="SUPFAM" id="SSF53474">
    <property type="entry name" value="alpha/beta-Hydrolases"/>
    <property type="match status" value="1"/>
</dbReference>
<dbReference type="Gene3D" id="3.40.50.1820">
    <property type="entry name" value="alpha/beta hydrolase"/>
    <property type="match status" value="1"/>
</dbReference>
<dbReference type="PANTHER" id="PTHR37017:SF11">
    <property type="entry name" value="ESTERASE_LIPASE_THIOESTERASE DOMAIN-CONTAINING PROTEIN"/>
    <property type="match status" value="1"/>
</dbReference>
<dbReference type="Proteomes" id="UP000561011">
    <property type="component" value="Unassembled WGS sequence"/>
</dbReference>